<gene>
    <name evidence="4" type="ORF">Taro_040263</name>
</gene>
<evidence type="ECO:0000259" key="3">
    <source>
        <dbReference type="Pfam" id="PF24670"/>
    </source>
</evidence>
<feature type="compositionally biased region" description="Low complexity" evidence="2">
    <location>
        <begin position="1"/>
        <end position="14"/>
    </location>
</feature>
<evidence type="ECO:0000256" key="2">
    <source>
        <dbReference type="SAM" id="MobiDB-lite"/>
    </source>
</evidence>
<feature type="coiled-coil region" evidence="1">
    <location>
        <begin position="441"/>
        <end position="585"/>
    </location>
</feature>
<organism evidence="4 5">
    <name type="scientific">Colocasia esculenta</name>
    <name type="common">Wild taro</name>
    <name type="synonym">Arum esculentum</name>
    <dbReference type="NCBI Taxonomy" id="4460"/>
    <lineage>
        <taxon>Eukaryota</taxon>
        <taxon>Viridiplantae</taxon>
        <taxon>Streptophyta</taxon>
        <taxon>Embryophyta</taxon>
        <taxon>Tracheophyta</taxon>
        <taxon>Spermatophyta</taxon>
        <taxon>Magnoliopsida</taxon>
        <taxon>Liliopsida</taxon>
        <taxon>Araceae</taxon>
        <taxon>Aroideae</taxon>
        <taxon>Colocasieae</taxon>
        <taxon>Colocasia</taxon>
    </lineage>
</organism>
<feature type="region of interest" description="Disordered" evidence="2">
    <location>
        <begin position="206"/>
        <end position="232"/>
    </location>
</feature>
<dbReference type="Proteomes" id="UP000652761">
    <property type="component" value="Unassembled WGS sequence"/>
</dbReference>
<evidence type="ECO:0000313" key="5">
    <source>
        <dbReference type="Proteomes" id="UP000652761"/>
    </source>
</evidence>
<accession>A0A843WIL7</accession>
<proteinExistence type="predicted"/>
<keyword evidence="5" id="KW-1185">Reference proteome</keyword>
<dbReference type="OrthoDB" id="1938127at2759"/>
<keyword evidence="1" id="KW-0175">Coiled coil</keyword>
<feature type="coiled-coil region" evidence="1">
    <location>
        <begin position="722"/>
        <end position="749"/>
    </location>
</feature>
<dbReference type="InterPro" id="IPR056070">
    <property type="entry name" value="DUF7653"/>
</dbReference>
<dbReference type="AlphaFoldDB" id="A0A843WIL7"/>
<feature type="compositionally biased region" description="Low complexity" evidence="2">
    <location>
        <begin position="49"/>
        <end position="75"/>
    </location>
</feature>
<feature type="domain" description="DUF7653" evidence="3">
    <location>
        <begin position="629"/>
        <end position="754"/>
    </location>
</feature>
<feature type="compositionally biased region" description="Polar residues" evidence="2">
    <location>
        <begin position="135"/>
        <end position="149"/>
    </location>
</feature>
<protein>
    <recommendedName>
        <fullName evidence="3">DUF7653 domain-containing protein</fullName>
    </recommendedName>
</protein>
<sequence length="946" mass="107836">MRRFFSFRSSSASSGGKENPGPPTDVNVYWETPGENAPRDTAGAGGSGKSRSSRASGSPHLRRSLSFSSPGSSGFEGKCNFAGDVGAYLSDDANLPGQVAEGITQTPQKFPKSKRCSQGNAQKTHAFEKVDSPKSSKGHPSSMGNSPCSSPVPLRCRSSRVAQSLNTNNILDLYIDGEQHERRPRKNLQHSITEDDGCLVDKRTLPGFGRPPRAQYTAPSSPNYSKESLRSHSFREDKGINHSFSSWDWPGDHFRVISPRKYTRKVIRRQSCGLHGKDMTKVLDSESQTTTTVDDIYEDSLNDVVQKCALSDLIPADDNLSTYCTEEAPNFHEQNHFLRDGPVYIRHARAPCLSQQDEDVLEELARKLNEVEEKIKVLPELDTDFNQFWSDNLCTSELVHVIRDMIQERKDLALELSSQLRSRIFERSSTMEALKHSKIDLDTRTRRLEKEKNELQSSLERELDRRSKDWSLKVDKFQAEEQRLRERVRELAEQNVSLQREVSLYRGKEMETQSRMMNSETKLNEITVTLEEMRSDNSKLQQAISELQEQCNIAETNQDCLKRSYKEKEKETRELQKAVAKLQIICSEQEKTITGLRQGYVDHIGNSPECGDLVSKLQMEHIRLTGVEQTLRKELESFRLEVEVLRQENVYILGRLQFAGSSVSSLFRIDQELSTQLECIQSQALSLLDDGNELCSKLLKVVKGKQNEHGNVAIHESDGYSVVEYNMKLESLRRAIKNFRGKLEAVSAALHQRSNLEALECQSQKTENGSPMQCTTTYREGEMELQLKAETLLTRVLREKLFFKEQELEQLCCELGSSVRGNEILKSEIQRLQDELSCIMHKTKDMEIQMIKKDEAFNKLQHDLQECMKELTVSRGILPRVCEERDHLWEEVKRSRETNMLLDYEVKSLKKKIETLDEDILIKEGQITILKDSLGNKKPEVAFASS</sequence>
<dbReference type="EMBL" id="NMUH01003869">
    <property type="protein sequence ID" value="MQM07427.1"/>
    <property type="molecule type" value="Genomic_DNA"/>
</dbReference>
<feature type="coiled-coil region" evidence="1">
    <location>
        <begin position="354"/>
        <end position="381"/>
    </location>
</feature>
<evidence type="ECO:0000256" key="1">
    <source>
        <dbReference type="SAM" id="Coils"/>
    </source>
</evidence>
<feature type="region of interest" description="Disordered" evidence="2">
    <location>
        <begin position="104"/>
        <end position="154"/>
    </location>
</feature>
<dbReference type="PANTHER" id="PTHR47491">
    <property type="entry name" value="CAP-GLY DOMAIN LINKER"/>
    <property type="match status" value="1"/>
</dbReference>
<dbReference type="PANTHER" id="PTHR47491:SF5">
    <property type="entry name" value="CAP-GLY DOMAIN LINKER"/>
    <property type="match status" value="1"/>
</dbReference>
<dbReference type="Pfam" id="PF24670">
    <property type="entry name" value="DUF7653"/>
    <property type="match status" value="1"/>
</dbReference>
<comment type="caution">
    <text evidence="4">The sequence shown here is derived from an EMBL/GenBank/DDBJ whole genome shotgun (WGS) entry which is preliminary data.</text>
</comment>
<evidence type="ECO:0000313" key="4">
    <source>
        <dbReference type="EMBL" id="MQM07427.1"/>
    </source>
</evidence>
<reference evidence="4" key="1">
    <citation type="submission" date="2017-07" db="EMBL/GenBank/DDBJ databases">
        <title>Taro Niue Genome Assembly and Annotation.</title>
        <authorList>
            <person name="Atibalentja N."/>
            <person name="Keating K."/>
            <person name="Fields C.J."/>
        </authorList>
    </citation>
    <scope>NUCLEOTIDE SEQUENCE</scope>
    <source>
        <strain evidence="4">Niue_2</strain>
        <tissue evidence="4">Leaf</tissue>
    </source>
</reference>
<feature type="compositionally biased region" description="Basic and acidic residues" evidence="2">
    <location>
        <begin position="125"/>
        <end position="134"/>
    </location>
</feature>
<name>A0A843WIL7_COLES</name>
<feature type="region of interest" description="Disordered" evidence="2">
    <location>
        <begin position="1"/>
        <end position="75"/>
    </location>
</feature>
<feature type="compositionally biased region" description="Polar residues" evidence="2">
    <location>
        <begin position="217"/>
        <end position="226"/>
    </location>
</feature>